<protein>
    <submittedName>
        <fullName evidence="3">TRAP-T-associated universal stress protein TeaD</fullName>
    </submittedName>
</protein>
<dbReference type="PATRIC" id="fig|34073.19.peg.5864"/>
<dbReference type="InterPro" id="IPR006016">
    <property type="entry name" value="UspA"/>
</dbReference>
<gene>
    <name evidence="3" type="primary">teaD5</name>
    <name evidence="3" type="ORF">VPARA_57160</name>
</gene>
<evidence type="ECO:0000313" key="3">
    <source>
        <dbReference type="EMBL" id="KLN53235.1"/>
    </source>
</evidence>
<comment type="caution">
    <text evidence="3">The sequence shown here is derived from an EMBL/GenBank/DDBJ whole genome shotgun (WGS) entry which is preliminary data.</text>
</comment>
<evidence type="ECO:0000259" key="2">
    <source>
        <dbReference type="Pfam" id="PF00582"/>
    </source>
</evidence>
<comment type="similarity">
    <text evidence="1">Belongs to the universal stress protein A family.</text>
</comment>
<keyword evidence="4" id="KW-1185">Reference proteome</keyword>
<dbReference type="PRINTS" id="PR01438">
    <property type="entry name" value="UNVRSLSTRESS"/>
</dbReference>
<accession>A0A0H2M865</accession>
<name>A0A0H2M865_VARPD</name>
<dbReference type="Gene3D" id="3.40.50.620">
    <property type="entry name" value="HUPs"/>
    <property type="match status" value="1"/>
</dbReference>
<dbReference type="Pfam" id="PF00582">
    <property type="entry name" value="Usp"/>
    <property type="match status" value="1"/>
</dbReference>
<reference evidence="3 4" key="1">
    <citation type="submission" date="2015-03" db="EMBL/GenBank/DDBJ databases">
        <title>Genome sequence of Variovorax paradoxus TBEA6.</title>
        <authorList>
            <person name="Poehlein A."/>
            <person name="Schuldes J."/>
            <person name="Wuebbeler J.H."/>
            <person name="Hiessl S."/>
            <person name="Steinbuechel A."/>
            <person name="Daniel R."/>
        </authorList>
    </citation>
    <scope>NUCLEOTIDE SEQUENCE [LARGE SCALE GENOMIC DNA]</scope>
    <source>
        <strain evidence="3 4">TBEA6</strain>
    </source>
</reference>
<sequence length="163" mass="17572">MYHRILVPIDGSPTSLRGLDEAIRLAGLMGSVLRLIHVVDELKYVTGFESLSSPDLLPLMEEAGEQILQQGRERAERAGIRTETLLFTSLAGRLCDLVAEQANAWNADLIVIGTHGRRGVGRVLLGSGAEQILRLAPVPVLLVRAPSGEEEAGVQARVDITTT</sequence>
<dbReference type="EMBL" id="JZWI01000037">
    <property type="protein sequence ID" value="KLN53235.1"/>
    <property type="molecule type" value="Genomic_DNA"/>
</dbReference>
<dbReference type="CDD" id="cd00293">
    <property type="entry name" value="USP-like"/>
    <property type="match status" value="1"/>
</dbReference>
<dbReference type="PANTHER" id="PTHR46268">
    <property type="entry name" value="STRESS RESPONSE PROTEIN NHAX"/>
    <property type="match status" value="1"/>
</dbReference>
<dbReference type="Proteomes" id="UP000035170">
    <property type="component" value="Unassembled WGS sequence"/>
</dbReference>
<dbReference type="RefSeq" id="WP_021003724.1">
    <property type="nucleotide sequence ID" value="NZ_JZWI01000037.1"/>
</dbReference>
<evidence type="ECO:0000313" key="4">
    <source>
        <dbReference type="Proteomes" id="UP000035170"/>
    </source>
</evidence>
<dbReference type="SUPFAM" id="SSF52402">
    <property type="entry name" value="Adenine nucleotide alpha hydrolases-like"/>
    <property type="match status" value="1"/>
</dbReference>
<feature type="domain" description="UspA" evidence="2">
    <location>
        <begin position="1"/>
        <end position="144"/>
    </location>
</feature>
<organism evidence="3 4">
    <name type="scientific">Variovorax paradoxus</name>
    <dbReference type="NCBI Taxonomy" id="34073"/>
    <lineage>
        <taxon>Bacteria</taxon>
        <taxon>Pseudomonadati</taxon>
        <taxon>Pseudomonadota</taxon>
        <taxon>Betaproteobacteria</taxon>
        <taxon>Burkholderiales</taxon>
        <taxon>Comamonadaceae</taxon>
        <taxon>Variovorax</taxon>
    </lineage>
</organism>
<dbReference type="AlphaFoldDB" id="A0A0H2M865"/>
<dbReference type="InterPro" id="IPR014729">
    <property type="entry name" value="Rossmann-like_a/b/a_fold"/>
</dbReference>
<dbReference type="PANTHER" id="PTHR46268:SF15">
    <property type="entry name" value="UNIVERSAL STRESS PROTEIN HP_0031"/>
    <property type="match status" value="1"/>
</dbReference>
<evidence type="ECO:0000256" key="1">
    <source>
        <dbReference type="ARBA" id="ARBA00008791"/>
    </source>
</evidence>
<dbReference type="InterPro" id="IPR006015">
    <property type="entry name" value="Universal_stress_UspA"/>
</dbReference>
<proteinExistence type="inferred from homology"/>